<dbReference type="GO" id="GO:0051536">
    <property type="term" value="F:iron-sulfur cluster binding"/>
    <property type="evidence" value="ECO:0007669"/>
    <property type="project" value="UniProtKB-KW"/>
</dbReference>
<dbReference type="Proteomes" id="UP000184052">
    <property type="component" value="Unassembled WGS sequence"/>
</dbReference>
<sequence length="164" mass="18472">MFKKTGIATLEMIKEKFPSEERRNKGPYAIFECFQEIPCNPCHTSCRIKAVESIEEDINNIPDVNHDKCTGCSMCVSACPGLACFVIDETYSEDKFSLKIPYEFLPLPKEGDVVSALDREGNTVGTAEVLKVQDHERFDHTNVITLALSKEFIYSVRNIKVDGE</sequence>
<protein>
    <submittedName>
        <fullName evidence="5">4Fe-4S binding domain-containing protein</fullName>
    </submittedName>
</protein>
<dbReference type="GO" id="GO:0046872">
    <property type="term" value="F:metal ion binding"/>
    <property type="evidence" value="ECO:0007669"/>
    <property type="project" value="UniProtKB-KW"/>
</dbReference>
<dbReference type="Pfam" id="PF00037">
    <property type="entry name" value="Fer4"/>
    <property type="match status" value="1"/>
</dbReference>
<dbReference type="AlphaFoldDB" id="A0A1M6K9W7"/>
<keyword evidence="6" id="KW-1185">Reference proteome</keyword>
<dbReference type="PROSITE" id="PS51379">
    <property type="entry name" value="4FE4S_FER_2"/>
    <property type="match status" value="1"/>
</dbReference>
<evidence type="ECO:0000313" key="5">
    <source>
        <dbReference type="EMBL" id="SHJ55755.1"/>
    </source>
</evidence>
<dbReference type="SUPFAM" id="SSF54862">
    <property type="entry name" value="4Fe-4S ferredoxins"/>
    <property type="match status" value="1"/>
</dbReference>
<dbReference type="InterPro" id="IPR017900">
    <property type="entry name" value="4Fe4S_Fe_S_CS"/>
</dbReference>
<keyword evidence="3" id="KW-0411">Iron-sulfur</keyword>
<keyword evidence="1" id="KW-0479">Metal-binding</keyword>
<reference evidence="5 6" key="1">
    <citation type="submission" date="2016-11" db="EMBL/GenBank/DDBJ databases">
        <authorList>
            <person name="Jaros S."/>
            <person name="Januszkiewicz K."/>
            <person name="Wedrychowicz H."/>
        </authorList>
    </citation>
    <scope>NUCLEOTIDE SEQUENCE [LARGE SCALE GENOMIC DNA]</scope>
    <source>
        <strain evidence="5 6">DSM 17477</strain>
    </source>
</reference>
<feature type="domain" description="4Fe-4S ferredoxin-type" evidence="4">
    <location>
        <begin position="60"/>
        <end position="90"/>
    </location>
</feature>
<evidence type="ECO:0000259" key="4">
    <source>
        <dbReference type="PROSITE" id="PS51379"/>
    </source>
</evidence>
<keyword evidence="2" id="KW-0408">Iron</keyword>
<dbReference type="STRING" id="1121476.SAMN02745751_02838"/>
<evidence type="ECO:0000256" key="2">
    <source>
        <dbReference type="ARBA" id="ARBA00023004"/>
    </source>
</evidence>
<accession>A0A1M6K9W7</accession>
<evidence type="ECO:0000256" key="1">
    <source>
        <dbReference type="ARBA" id="ARBA00022723"/>
    </source>
</evidence>
<dbReference type="Gene3D" id="3.30.70.20">
    <property type="match status" value="1"/>
</dbReference>
<name>A0A1M6K9W7_9FIRM</name>
<evidence type="ECO:0000313" key="6">
    <source>
        <dbReference type="Proteomes" id="UP000184052"/>
    </source>
</evidence>
<dbReference type="OrthoDB" id="9801699at2"/>
<dbReference type="PROSITE" id="PS00198">
    <property type="entry name" value="4FE4S_FER_1"/>
    <property type="match status" value="1"/>
</dbReference>
<dbReference type="RefSeq" id="WP_073050227.1">
    <property type="nucleotide sequence ID" value="NZ_FQZL01000025.1"/>
</dbReference>
<dbReference type="EMBL" id="FQZL01000025">
    <property type="protein sequence ID" value="SHJ55755.1"/>
    <property type="molecule type" value="Genomic_DNA"/>
</dbReference>
<gene>
    <name evidence="5" type="ORF">SAMN02745751_02838</name>
</gene>
<proteinExistence type="predicted"/>
<organism evidence="5 6">
    <name type="scientific">Dethiosulfatibacter aminovorans DSM 17477</name>
    <dbReference type="NCBI Taxonomy" id="1121476"/>
    <lineage>
        <taxon>Bacteria</taxon>
        <taxon>Bacillati</taxon>
        <taxon>Bacillota</taxon>
        <taxon>Tissierellia</taxon>
        <taxon>Dethiosulfatibacter</taxon>
    </lineage>
</organism>
<dbReference type="InterPro" id="IPR017896">
    <property type="entry name" value="4Fe4S_Fe-S-bd"/>
</dbReference>
<evidence type="ECO:0000256" key="3">
    <source>
        <dbReference type="ARBA" id="ARBA00023014"/>
    </source>
</evidence>